<feature type="region of interest" description="Disordered" evidence="2">
    <location>
        <begin position="137"/>
        <end position="404"/>
    </location>
</feature>
<feature type="coiled-coil region" evidence="1">
    <location>
        <begin position="100"/>
        <end position="127"/>
    </location>
</feature>
<evidence type="ECO:0000256" key="2">
    <source>
        <dbReference type="SAM" id="MobiDB-lite"/>
    </source>
</evidence>
<feature type="compositionally biased region" description="Basic residues" evidence="2">
    <location>
        <begin position="217"/>
        <end position="227"/>
    </location>
</feature>
<reference evidence="3 4" key="1">
    <citation type="submission" date="2019-01" db="EMBL/GenBank/DDBJ databases">
        <title>Genome sequencing of the rare red list fungi Fomitopsis rosea.</title>
        <authorList>
            <person name="Buettner E."/>
            <person name="Kellner H."/>
        </authorList>
    </citation>
    <scope>NUCLEOTIDE SEQUENCE [LARGE SCALE GENOMIC DNA]</scope>
    <source>
        <strain evidence="3 4">DSM 105464</strain>
    </source>
</reference>
<evidence type="ECO:0000313" key="4">
    <source>
        <dbReference type="Proteomes" id="UP000298390"/>
    </source>
</evidence>
<dbReference type="Proteomes" id="UP000298390">
    <property type="component" value="Unassembled WGS sequence"/>
</dbReference>
<organism evidence="3 4">
    <name type="scientific">Rhodofomes roseus</name>
    <dbReference type="NCBI Taxonomy" id="34475"/>
    <lineage>
        <taxon>Eukaryota</taxon>
        <taxon>Fungi</taxon>
        <taxon>Dikarya</taxon>
        <taxon>Basidiomycota</taxon>
        <taxon>Agaricomycotina</taxon>
        <taxon>Agaricomycetes</taxon>
        <taxon>Polyporales</taxon>
        <taxon>Rhodofomes</taxon>
    </lineage>
</organism>
<sequence length="512" mass="54417">MGERAEARAERLSGLPILQAVPRLAHDLAPSSLLPPPPTLIATAYPALSLIISHSFYRPFPLISSLDYPVMADTPASERRTRATNAFKRPGLPDLENKVKRRTKEEMAQAKQAEDTAQKAAAQARARTIQNVATVQHDMQQRDAEEQAQRILPPKYAVKRSTRSDSNTGKDTAGINASPGQGGLGVNAIPGDDSAAMNDKISDSESADTPLQAQKAPSKKKKRAKKVTRSDIDNFPLAETQVPTSVGVTPAVAARAGKPKDVNEPQAGASGKRKLAPSTGTLPMALASPIEPSAKRLKPAHPSGMLVSWKGLQGKLPVTPPSLPPQPATATRSVPAPADSHGPEKSTRPRRRQAPITDPNDGPTDKEPAPQHPVHGEAIGESGTEGFESSNDSVDSGGIVGPNPIITAEGVEQEYSPTSVGINNKSLTRTTAPHAAAASQAPQQWWSGKGFVGLPSDFGDAARLQQDLPETSGVKEKRRRITNDDLPPGTLSRYNKIFVPKLIEIVALLREA</sequence>
<keyword evidence="1" id="KW-0175">Coiled coil</keyword>
<protein>
    <submittedName>
        <fullName evidence="3">Uncharacterized protein</fullName>
    </submittedName>
</protein>
<name>A0A4Y9Y2F6_9APHY</name>
<proteinExistence type="predicted"/>
<gene>
    <name evidence="3" type="ORF">EVJ58_g7580</name>
</gene>
<feature type="compositionally biased region" description="Pro residues" evidence="2">
    <location>
        <begin position="318"/>
        <end position="327"/>
    </location>
</feature>
<evidence type="ECO:0000256" key="1">
    <source>
        <dbReference type="SAM" id="Coils"/>
    </source>
</evidence>
<feature type="compositionally biased region" description="Basic and acidic residues" evidence="2">
    <location>
        <begin position="139"/>
        <end position="148"/>
    </location>
</feature>
<evidence type="ECO:0000313" key="3">
    <source>
        <dbReference type="EMBL" id="TFY56535.1"/>
    </source>
</evidence>
<comment type="caution">
    <text evidence="3">The sequence shown here is derived from an EMBL/GenBank/DDBJ whole genome shotgun (WGS) entry which is preliminary data.</text>
</comment>
<accession>A0A4Y9Y2F6</accession>
<dbReference type="EMBL" id="SEKV01000496">
    <property type="protein sequence ID" value="TFY56535.1"/>
    <property type="molecule type" value="Genomic_DNA"/>
</dbReference>
<dbReference type="AlphaFoldDB" id="A0A4Y9Y2F6"/>